<sequence>MAGLSVALTFPCAASAAVSILQPPREATTQQPLEVTLMYSGDQPMPEDFKIPPQLTVTLTNGDFPPRQVVLTREPGAPDHLTLPATQFRKIRFSAAWPDWARGFVKIDVVGLDVSPVIVALTRTGRGTAEAAAGPSAATTPTGQAAQTDQSVAQASAQPGSPTPGNRPLPGMDSMLLSRFSTFEPIYFADGSNGNNMARFQFSLKFRIKIPDDPRSRGLFDNLYFAYTQTSLWDIREHQSPFHDTAYQPQVFYSIPNTGWASPIFKQMSAMAGLGHESNGRDGDESRSIDIVFVRPTWEIGDTQSNHLTVSPKVYYYIPSRKEDNPDIADYRGYVDLLIKYGSPNSWELATTLRKGTKSWYGSIDTQLTYPLARIFGDAWGGYLWLGYFNGYGETILDYNKKHWIARIGLSLAR</sequence>
<dbReference type="GO" id="GO:0009279">
    <property type="term" value="C:cell outer membrane"/>
    <property type="evidence" value="ECO:0007669"/>
    <property type="project" value="UniProtKB-SubCell"/>
</dbReference>
<keyword evidence="6" id="KW-0812">Transmembrane</keyword>
<evidence type="ECO:0000256" key="1">
    <source>
        <dbReference type="ARBA" id="ARBA00000111"/>
    </source>
</evidence>
<evidence type="ECO:0000256" key="8">
    <source>
        <dbReference type="ARBA" id="ARBA00022729"/>
    </source>
</evidence>
<evidence type="ECO:0000256" key="9">
    <source>
        <dbReference type="ARBA" id="ARBA00022801"/>
    </source>
</evidence>
<dbReference type="GO" id="GO:0008970">
    <property type="term" value="F:phospholipase A1 activity"/>
    <property type="evidence" value="ECO:0007669"/>
    <property type="project" value="UniProtKB-EC"/>
</dbReference>
<gene>
    <name evidence="19" type="ORF">LMG28614_00570</name>
</gene>
<keyword evidence="13" id="KW-0472">Membrane</keyword>
<dbReference type="EMBL" id="CADIKK010000002">
    <property type="protein sequence ID" value="CAB3778220.1"/>
    <property type="molecule type" value="Genomic_DNA"/>
</dbReference>
<keyword evidence="7 16" id="KW-0479">Metal-binding</keyword>
<dbReference type="GO" id="GO:0046872">
    <property type="term" value="F:metal ion binding"/>
    <property type="evidence" value="ECO:0007669"/>
    <property type="project" value="UniProtKB-KW"/>
</dbReference>
<dbReference type="PANTHER" id="PTHR40457:SF1">
    <property type="entry name" value="PHOSPHOLIPASE A1"/>
    <property type="match status" value="1"/>
</dbReference>
<organism evidence="19 20">
    <name type="scientific">Paraburkholderia ultramafica</name>
    <dbReference type="NCBI Taxonomy" id="1544867"/>
    <lineage>
        <taxon>Bacteria</taxon>
        <taxon>Pseudomonadati</taxon>
        <taxon>Pseudomonadota</taxon>
        <taxon>Betaproteobacteria</taxon>
        <taxon>Burkholderiales</taxon>
        <taxon>Burkholderiaceae</taxon>
        <taxon>Paraburkholderia</taxon>
    </lineage>
</organism>
<evidence type="ECO:0000256" key="3">
    <source>
        <dbReference type="ARBA" id="ARBA00010525"/>
    </source>
</evidence>
<evidence type="ECO:0000256" key="11">
    <source>
        <dbReference type="ARBA" id="ARBA00022963"/>
    </source>
</evidence>
<keyword evidence="11 17" id="KW-0442">Lipid degradation</keyword>
<feature type="compositionally biased region" description="Low complexity" evidence="18">
    <location>
        <begin position="126"/>
        <end position="148"/>
    </location>
</feature>
<evidence type="ECO:0000313" key="20">
    <source>
        <dbReference type="Proteomes" id="UP000494365"/>
    </source>
</evidence>
<feature type="active site" description="Nucleophile" evidence="15">
    <location>
        <position position="278"/>
    </location>
</feature>
<comment type="function">
    <text evidence="17">Hydrolysis of phosphatidylcholine with phospholipase A2 (EC 3.1.1.4) and phospholipase A1 (EC 3.1.1.32) activities.</text>
</comment>
<feature type="binding site" description="in dimeric form" evidence="16">
    <location>
        <position position="281"/>
    </location>
    <ligand>
        <name>Ca(2+)</name>
        <dbReference type="ChEBI" id="CHEBI:29108"/>
        <label>1</label>
    </ligand>
</feature>
<feature type="chain" id="PRO_5029034860" description="Phospholipase A1" evidence="17">
    <location>
        <begin position="17"/>
        <end position="414"/>
    </location>
</feature>
<dbReference type="GO" id="GO:0016042">
    <property type="term" value="P:lipid catabolic process"/>
    <property type="evidence" value="ECO:0007669"/>
    <property type="project" value="UniProtKB-KW"/>
</dbReference>
<keyword evidence="20" id="KW-1185">Reference proteome</keyword>
<evidence type="ECO:0000256" key="5">
    <source>
        <dbReference type="ARBA" id="ARBA00022452"/>
    </source>
</evidence>
<dbReference type="SUPFAM" id="SSF56931">
    <property type="entry name" value="Outer membrane phospholipase A (OMPLA)"/>
    <property type="match status" value="1"/>
</dbReference>
<evidence type="ECO:0000256" key="15">
    <source>
        <dbReference type="PIRSR" id="PIRSR603187-1"/>
    </source>
</evidence>
<dbReference type="PANTHER" id="PTHR40457">
    <property type="entry name" value="PHOSPHOLIPASE A1"/>
    <property type="match status" value="1"/>
</dbReference>
<evidence type="ECO:0000256" key="13">
    <source>
        <dbReference type="ARBA" id="ARBA00023136"/>
    </source>
</evidence>
<evidence type="ECO:0000256" key="10">
    <source>
        <dbReference type="ARBA" id="ARBA00022837"/>
    </source>
</evidence>
<reference evidence="19 20" key="1">
    <citation type="submission" date="2020-04" db="EMBL/GenBank/DDBJ databases">
        <authorList>
            <person name="De Canck E."/>
        </authorList>
    </citation>
    <scope>NUCLEOTIDE SEQUENCE [LARGE SCALE GENOMIC DNA]</scope>
    <source>
        <strain evidence="19 20">LMG 28614</strain>
    </source>
</reference>
<feature type="compositionally biased region" description="Polar residues" evidence="18">
    <location>
        <begin position="149"/>
        <end position="160"/>
    </location>
</feature>
<comment type="cofactor">
    <cofactor evidence="17">
        <name>Ca(2+)</name>
        <dbReference type="ChEBI" id="CHEBI:29108"/>
    </cofactor>
    <text evidence="17">Binds 1 Ca(2+) ion per monomer. In the dimeric form the Ca(2+) is bound by different amino acids with binding of each Ca(2+) shared with ligands coming from each monomer. The Ca(2+) ion may have a role in catalysis.</text>
</comment>
<dbReference type="InterPro" id="IPR036541">
    <property type="entry name" value="PLipase_A1_sf"/>
</dbReference>
<dbReference type="AlphaFoldDB" id="A0A6S7AU50"/>
<evidence type="ECO:0000256" key="6">
    <source>
        <dbReference type="ARBA" id="ARBA00022692"/>
    </source>
</evidence>
<comment type="catalytic activity">
    <reaction evidence="1 17">
        <text>a 1,2-diacyl-sn-glycero-3-phosphocholine + H2O = a 2-acyl-sn-glycero-3-phosphocholine + a fatty acid + H(+)</text>
        <dbReference type="Rhea" id="RHEA:18689"/>
        <dbReference type="ChEBI" id="CHEBI:15377"/>
        <dbReference type="ChEBI" id="CHEBI:15378"/>
        <dbReference type="ChEBI" id="CHEBI:28868"/>
        <dbReference type="ChEBI" id="CHEBI:57643"/>
        <dbReference type="ChEBI" id="CHEBI:57875"/>
        <dbReference type="EC" id="3.1.1.32"/>
    </reaction>
</comment>
<comment type="similarity">
    <text evidence="3 17">Belongs to the phospholipase A1 family.</text>
</comment>
<dbReference type="Proteomes" id="UP000494365">
    <property type="component" value="Unassembled WGS sequence"/>
</dbReference>
<evidence type="ECO:0000256" key="4">
    <source>
        <dbReference type="ARBA" id="ARBA00011702"/>
    </source>
</evidence>
<keyword evidence="10 16" id="KW-0106">Calcium</keyword>
<dbReference type="Pfam" id="PF02253">
    <property type="entry name" value="PLA1"/>
    <property type="match status" value="1"/>
</dbReference>
<keyword evidence="12 17" id="KW-0443">Lipid metabolism</keyword>
<evidence type="ECO:0000256" key="18">
    <source>
        <dbReference type="SAM" id="MobiDB-lite"/>
    </source>
</evidence>
<keyword evidence="9 17" id="KW-0378">Hydrolase</keyword>
<protein>
    <recommendedName>
        <fullName evidence="17">Phospholipase A1</fullName>
        <ecNumber evidence="17">3.1.1.32</ecNumber>
        <ecNumber evidence="17">3.1.1.4</ecNumber>
    </recommendedName>
    <alternativeName>
        <fullName evidence="17">Phosphatidylcholine 1-acylhydrolase</fullName>
    </alternativeName>
</protein>
<comment type="subunit">
    <text evidence="4 17">Homodimer; dimerization is reversible, and the dimeric form is the active one.</text>
</comment>
<evidence type="ECO:0000313" key="19">
    <source>
        <dbReference type="EMBL" id="CAB3778220.1"/>
    </source>
</evidence>
<dbReference type="PRINTS" id="PR01486">
    <property type="entry name" value="PHPHLIPASEA1"/>
</dbReference>
<accession>A0A6S7AU50</accession>
<feature type="binding site" description="in dimeric form" evidence="16">
    <location>
        <position position="286"/>
    </location>
    <ligand>
        <name>Ca(2+)</name>
        <dbReference type="ChEBI" id="CHEBI:29108"/>
        <label>1</label>
    </ligand>
</feature>
<feature type="signal peptide" evidence="17">
    <location>
        <begin position="1"/>
        <end position="16"/>
    </location>
</feature>
<evidence type="ECO:0000256" key="17">
    <source>
        <dbReference type="RuleBase" id="RU366027"/>
    </source>
</evidence>
<feature type="active site" description="Proton acceptor" evidence="15">
    <location>
        <position position="276"/>
    </location>
</feature>
<keyword evidence="5" id="KW-1134">Transmembrane beta strand</keyword>
<comment type="subcellular location">
    <subcellularLocation>
        <location evidence="17">Cell outer membrane</location>
        <topology evidence="17">Multi-pass membrane protein</topology>
    </subcellularLocation>
    <text evidence="17">One of the very few enzymes located there.</text>
</comment>
<dbReference type="Gene3D" id="2.40.230.10">
    <property type="entry name" value="Phospholipase A1"/>
    <property type="match status" value="1"/>
</dbReference>
<evidence type="ECO:0000256" key="2">
    <source>
        <dbReference type="ARBA" id="ARBA00001604"/>
    </source>
</evidence>
<proteinExistence type="inferred from homology"/>
<evidence type="ECO:0000256" key="14">
    <source>
        <dbReference type="ARBA" id="ARBA00023237"/>
    </source>
</evidence>
<evidence type="ECO:0000256" key="16">
    <source>
        <dbReference type="PIRSR" id="PIRSR603187-2"/>
    </source>
</evidence>
<dbReference type="GO" id="GO:0004623">
    <property type="term" value="F:phospholipase A2 activity"/>
    <property type="evidence" value="ECO:0007669"/>
    <property type="project" value="UniProtKB-EC"/>
</dbReference>
<keyword evidence="8 17" id="KW-0732">Signal</keyword>
<comment type="catalytic activity">
    <reaction evidence="2 17">
        <text>a 1,2-diacyl-sn-glycero-3-phosphocholine + H2O = a 1-acyl-sn-glycero-3-phosphocholine + a fatty acid + H(+)</text>
        <dbReference type="Rhea" id="RHEA:15801"/>
        <dbReference type="ChEBI" id="CHEBI:15377"/>
        <dbReference type="ChEBI" id="CHEBI:15378"/>
        <dbReference type="ChEBI" id="CHEBI:28868"/>
        <dbReference type="ChEBI" id="CHEBI:57643"/>
        <dbReference type="ChEBI" id="CHEBI:58168"/>
        <dbReference type="EC" id="3.1.1.4"/>
    </reaction>
</comment>
<name>A0A6S7AU50_9BURK</name>
<evidence type="ECO:0000256" key="12">
    <source>
        <dbReference type="ARBA" id="ARBA00023098"/>
    </source>
</evidence>
<feature type="binding site" description="in dimeric form" evidence="16">
    <location>
        <position position="324"/>
    </location>
    <ligand>
        <name>Ca(2+)</name>
        <dbReference type="ChEBI" id="CHEBI:29108"/>
        <label>1</label>
    </ligand>
</feature>
<feature type="region of interest" description="Disordered" evidence="18">
    <location>
        <begin position="126"/>
        <end position="171"/>
    </location>
</feature>
<dbReference type="EC" id="3.1.1.4" evidence="17"/>
<dbReference type="EC" id="3.1.1.32" evidence="17"/>
<evidence type="ECO:0000256" key="7">
    <source>
        <dbReference type="ARBA" id="ARBA00022723"/>
    </source>
</evidence>
<dbReference type="InterPro" id="IPR003187">
    <property type="entry name" value="PLipase_A1"/>
</dbReference>
<keyword evidence="14 17" id="KW-0998">Cell outer membrane</keyword>